<dbReference type="Pfam" id="PF13399">
    <property type="entry name" value="LytR_C"/>
    <property type="match status" value="1"/>
</dbReference>
<sequence>MISNVTLGILALLVFGFFSSSMKRIFFNSDINVNYPDLSTLLTKTEYEKSTGHKIQLEIWNGCGISNLALMYTDFLRSKGLDVMDSKNADHFNYSKTTILHHRGDMSRALVLSEILKLDPINIIEDKNESLFYDLTLVIGKDYIDLPSYRNAVLFQPQF</sequence>
<name>A0A381ZSX7_9ZZZZ</name>
<reference evidence="2" key="1">
    <citation type="submission" date="2018-05" db="EMBL/GenBank/DDBJ databases">
        <authorList>
            <person name="Lanie J.A."/>
            <person name="Ng W.-L."/>
            <person name="Kazmierczak K.M."/>
            <person name="Andrzejewski T.M."/>
            <person name="Davidsen T.M."/>
            <person name="Wayne K.J."/>
            <person name="Tettelin H."/>
            <person name="Glass J.I."/>
            <person name="Rusch D."/>
            <person name="Podicherti R."/>
            <person name="Tsui H.-C.T."/>
            <person name="Winkler M.E."/>
        </authorList>
    </citation>
    <scope>NUCLEOTIDE SEQUENCE</scope>
</reference>
<proteinExistence type="predicted"/>
<feature type="domain" description="LytR/CpsA/Psr regulator C-terminal" evidence="1">
    <location>
        <begin position="55"/>
        <end position="143"/>
    </location>
</feature>
<protein>
    <recommendedName>
        <fullName evidence="1">LytR/CpsA/Psr regulator C-terminal domain-containing protein</fullName>
    </recommendedName>
</protein>
<dbReference type="InterPro" id="IPR027381">
    <property type="entry name" value="LytR/CpsA/Psr_C"/>
</dbReference>
<accession>A0A381ZSX7</accession>
<evidence type="ECO:0000313" key="2">
    <source>
        <dbReference type="EMBL" id="SVA91873.1"/>
    </source>
</evidence>
<dbReference type="Gene3D" id="3.30.70.2390">
    <property type="match status" value="1"/>
</dbReference>
<gene>
    <name evidence="2" type="ORF">METZ01_LOCUS144727</name>
</gene>
<dbReference type="AlphaFoldDB" id="A0A381ZSX7"/>
<dbReference type="EMBL" id="UINC01022383">
    <property type="protein sequence ID" value="SVA91873.1"/>
    <property type="molecule type" value="Genomic_DNA"/>
</dbReference>
<organism evidence="2">
    <name type="scientific">marine metagenome</name>
    <dbReference type="NCBI Taxonomy" id="408172"/>
    <lineage>
        <taxon>unclassified sequences</taxon>
        <taxon>metagenomes</taxon>
        <taxon>ecological metagenomes</taxon>
    </lineage>
</organism>
<evidence type="ECO:0000259" key="1">
    <source>
        <dbReference type="Pfam" id="PF13399"/>
    </source>
</evidence>